<evidence type="ECO:0008006" key="3">
    <source>
        <dbReference type="Google" id="ProtNLM"/>
    </source>
</evidence>
<evidence type="ECO:0000313" key="1">
    <source>
        <dbReference type="EMBL" id="SFQ66243.1"/>
    </source>
</evidence>
<dbReference type="RefSeq" id="WP_143080263.1">
    <property type="nucleotide sequence ID" value="NZ_FOXS01000005.1"/>
</dbReference>
<dbReference type="STRING" id="1227077.SAMN04515668_3538"/>
<organism evidence="1 2">
    <name type="scientific">Hymenobacter arizonensis</name>
    <name type="common">Siccationidurans arizonensis</name>
    <dbReference type="NCBI Taxonomy" id="1227077"/>
    <lineage>
        <taxon>Bacteria</taxon>
        <taxon>Pseudomonadati</taxon>
        <taxon>Bacteroidota</taxon>
        <taxon>Cytophagia</taxon>
        <taxon>Cytophagales</taxon>
        <taxon>Hymenobacteraceae</taxon>
        <taxon>Hymenobacter</taxon>
    </lineage>
</organism>
<name>A0A1I6AC93_HYMAR</name>
<reference evidence="2" key="1">
    <citation type="submission" date="2016-10" db="EMBL/GenBank/DDBJ databases">
        <authorList>
            <person name="Varghese N."/>
            <person name="Submissions S."/>
        </authorList>
    </citation>
    <scope>NUCLEOTIDE SEQUENCE [LARGE SCALE GENOMIC DNA]</scope>
    <source>
        <strain evidence="2">OR362-8,ATCC BAA-1266,JCM 13504</strain>
    </source>
</reference>
<accession>A0A1I6AC93</accession>
<dbReference type="AlphaFoldDB" id="A0A1I6AC93"/>
<protein>
    <recommendedName>
        <fullName evidence="3">Outer membrane protein beta-barrel domain-containing protein</fullName>
    </recommendedName>
</protein>
<keyword evidence="2" id="KW-1185">Reference proteome</keyword>
<proteinExistence type="predicted"/>
<dbReference type="EMBL" id="FOXS01000005">
    <property type="protein sequence ID" value="SFQ66243.1"/>
    <property type="molecule type" value="Genomic_DNA"/>
</dbReference>
<gene>
    <name evidence="1" type="ORF">SAMN04515668_3538</name>
</gene>
<sequence>MPSIFRLLLAGAGVLFATAGSAQRRIVMDPLLVPEAQAEVALAGNDYLLAGVNFTFLTQSLGSTYIGGQLRLGYEHFWNERWSGGATLRVLQGEDFAGYGDIIRLPGNVTPGLLLRHTGKIGSFTFGQRLGAEYAITFNNPVNGPDSPNRSRALARLRFDVERQFSLNEKVALRPRVAYEAVAFLRLQRPENSLQERVVDFGSLRGELGLRLSPRFDLTPWVAYQTSYINTLAQFDANGKQTGGGKLNLIAPVIGLDVRFTFLRGGDSAERKQLPTQH</sequence>
<dbReference type="OrthoDB" id="982903at2"/>
<evidence type="ECO:0000313" key="2">
    <source>
        <dbReference type="Proteomes" id="UP000199029"/>
    </source>
</evidence>
<dbReference type="Proteomes" id="UP000199029">
    <property type="component" value="Unassembled WGS sequence"/>
</dbReference>